<gene>
    <name evidence="4" type="ORF">OZ401_000914</name>
</gene>
<evidence type="ECO:0000313" key="5">
    <source>
        <dbReference type="Proteomes" id="UP001431572"/>
    </source>
</evidence>
<dbReference type="PANTHER" id="PTHR11908">
    <property type="entry name" value="XANTHINE DEHYDROGENASE"/>
    <property type="match status" value="1"/>
</dbReference>
<keyword evidence="5" id="KW-1185">Reference proteome</keyword>
<dbReference type="Gene3D" id="3.90.1170.50">
    <property type="entry name" value="Aldehyde oxidase/xanthine dehydrogenase, a/b hammerhead"/>
    <property type="match status" value="1"/>
</dbReference>
<dbReference type="SUPFAM" id="SSF54665">
    <property type="entry name" value="CO dehydrogenase molybdoprotein N-domain-like"/>
    <property type="match status" value="1"/>
</dbReference>
<evidence type="ECO:0000256" key="1">
    <source>
        <dbReference type="ARBA" id="ARBA00022505"/>
    </source>
</evidence>
<feature type="domain" description="Aldehyde oxidase/xanthine dehydrogenase a/b hammerhead" evidence="3">
    <location>
        <begin position="27"/>
        <end position="132"/>
    </location>
</feature>
<accession>A0ABY9B3A0</accession>
<dbReference type="Pfam" id="PF01315">
    <property type="entry name" value="Ald_Xan_dh_C"/>
    <property type="match status" value="1"/>
</dbReference>
<evidence type="ECO:0000313" key="4">
    <source>
        <dbReference type="EMBL" id="WJW67643.1"/>
    </source>
</evidence>
<dbReference type="Pfam" id="PF20256">
    <property type="entry name" value="MoCoBD_2"/>
    <property type="match status" value="1"/>
</dbReference>
<dbReference type="SUPFAM" id="SSF56003">
    <property type="entry name" value="Molybdenum cofactor-binding domain"/>
    <property type="match status" value="1"/>
</dbReference>
<name>A0ABY9B3A0_9CHLR</name>
<dbReference type="SMART" id="SM01008">
    <property type="entry name" value="Ald_Xan_dh_C"/>
    <property type="match status" value="1"/>
</dbReference>
<reference evidence="4" key="1">
    <citation type="journal article" date="2024" name="Nature">
        <title>Anoxygenic phototroph of the Chloroflexota uses a type I reaction centre.</title>
        <authorList>
            <person name="Tsuji J.M."/>
            <person name="Shaw N.A."/>
            <person name="Nagashima S."/>
            <person name="Venkiteswaran J.J."/>
            <person name="Schiff S.L."/>
            <person name="Watanabe T."/>
            <person name="Fukui M."/>
            <person name="Hanada S."/>
            <person name="Tank M."/>
            <person name="Neufeld J.D."/>
        </authorList>
    </citation>
    <scope>NUCLEOTIDE SEQUENCE</scope>
    <source>
        <strain evidence="4">L227-S17</strain>
    </source>
</reference>
<dbReference type="InterPro" id="IPR008274">
    <property type="entry name" value="AldOxase/xan_DH_MoCoBD1"/>
</dbReference>
<dbReference type="InterPro" id="IPR016208">
    <property type="entry name" value="Ald_Oxase/xanthine_DH-like"/>
</dbReference>
<sequence>MTDTINSDLFKVVGHDALRKDGEGKLTGETRFAGDLVLPGMLHARLVTSRYAHARINSIDISEALKVPGVFKVIIAADLPIVQESSESRRRNPLAKDEVIFYGQPIAVVLGETEAAALDGVDQVFVDYDPLPVVSSMEEALKPNAMNVRSREAHGADADAQMHATVETKDQDVGFKLPHNVSNHIHFKRGDVESGFSEAAAIVENTYTVPMIHQSYIEPQSCLAEPTTGGGITLYTSTQAAFIARQEVAAALNMPLNKVKIVVTTIGGAFGGKFVLIEPFTAALAKVARRPVRLVFYRMEDLTAGNPSFNGKIELKIGARANGTLSALKAKVYFETGAYPGTALGIAGIVLAGYYRVDNFDIECFEVLTHKTGVGAYRAPGSPQTTFALESAIDALARAMNRDLLEFRLQNCIIEGDIMVNGKPMPRIGLKECMEQLSKHPLWLNRDKVAPGEGIGVAIGGWPGGLEPASSTCRLDHDGNITVTTGVADISGVTTSLGLIAAEVLGLQTEHVTVENVDTSSAPYAGASGGSKTLYTVGAAVLKAAQDAKEQILNIASSLLEANPQDLELQDGKVSVKGVTSKSVTLKEIAAKSMSFGGRFEPVFGRGNSAIVRNAPGFTAHLARVRVDSETGEVEVLDYVAVQDVGKAINPAEVHGQIHGGVTQGLGWALYEQMVYDEEGTLINGSLMDYALQSAPQVPNIEVQLIEIPSPDGPFGAKGVGEPPIVPGGATICNAIYAATGVRINEIPAVPERVRAAIISGAQDKITH</sequence>
<dbReference type="InterPro" id="IPR046867">
    <property type="entry name" value="AldOxase/xan_DH_MoCoBD2"/>
</dbReference>
<keyword evidence="1" id="KW-0500">Molybdenum</keyword>
<organism evidence="4 5">
    <name type="scientific">Candidatus Chlorohelix allophototropha</name>
    <dbReference type="NCBI Taxonomy" id="3003348"/>
    <lineage>
        <taxon>Bacteria</taxon>
        <taxon>Bacillati</taxon>
        <taxon>Chloroflexota</taxon>
        <taxon>Chloroflexia</taxon>
        <taxon>Candidatus Chloroheliales</taxon>
        <taxon>Candidatus Chloroheliaceae</taxon>
        <taxon>Candidatus Chlorohelix</taxon>
    </lineage>
</organism>
<dbReference type="Proteomes" id="UP001431572">
    <property type="component" value="Chromosome 1"/>
</dbReference>
<dbReference type="PANTHER" id="PTHR11908:SF132">
    <property type="entry name" value="ALDEHYDE OXIDASE 1-RELATED"/>
    <property type="match status" value="1"/>
</dbReference>
<dbReference type="InterPro" id="IPR000674">
    <property type="entry name" value="Ald_Oxase/Xan_DH_a/b"/>
</dbReference>
<proteinExistence type="predicted"/>
<dbReference type="EMBL" id="CP128399">
    <property type="protein sequence ID" value="WJW67643.1"/>
    <property type="molecule type" value="Genomic_DNA"/>
</dbReference>
<keyword evidence="2" id="KW-0560">Oxidoreductase</keyword>
<dbReference type="Pfam" id="PF02738">
    <property type="entry name" value="MoCoBD_1"/>
    <property type="match status" value="1"/>
</dbReference>
<dbReference type="RefSeq" id="WP_341469533.1">
    <property type="nucleotide sequence ID" value="NZ_CP128399.1"/>
</dbReference>
<evidence type="ECO:0000256" key="2">
    <source>
        <dbReference type="ARBA" id="ARBA00023002"/>
    </source>
</evidence>
<dbReference type="Gene3D" id="3.30.365.10">
    <property type="entry name" value="Aldehyde oxidase/xanthine dehydrogenase, molybdopterin binding domain"/>
    <property type="match status" value="4"/>
</dbReference>
<dbReference type="InterPro" id="IPR037165">
    <property type="entry name" value="AldOxase/xan_DH_Mopterin-bd_sf"/>
</dbReference>
<protein>
    <submittedName>
        <fullName evidence="4">Xanthine dehydrogenase family protein molybdopterin-binding subunit</fullName>
    </submittedName>
</protein>
<evidence type="ECO:0000259" key="3">
    <source>
        <dbReference type="SMART" id="SM01008"/>
    </source>
</evidence>
<dbReference type="InterPro" id="IPR036856">
    <property type="entry name" value="Ald_Oxase/Xan_DH_a/b_sf"/>
</dbReference>